<protein>
    <submittedName>
        <fullName evidence="1">Outer spore coat protein CotE</fullName>
    </submittedName>
</protein>
<name>A0A9D0ZQ57_9FIRM</name>
<sequence>MASYKEIVTKAIIGKGKKHFKDKYTIEAEHTPTTILGCWVINHQFKGYKSGDKIGVDGSFDINIWYSYDDDSKTAVINEKIEYNDLFNVRVRDNADLSGDTDIIVRSLKQPTCSSVNIEDNNKVSFDIEKELGVEIVGETKVKIAVEEDEEPWDEIVDDVSDDTLKEIDENVDENYIN</sequence>
<gene>
    <name evidence="1" type="ORF">IAB27_02055</name>
</gene>
<dbReference type="Proteomes" id="UP000886786">
    <property type="component" value="Unassembled WGS sequence"/>
</dbReference>
<proteinExistence type="predicted"/>
<evidence type="ECO:0000313" key="1">
    <source>
        <dbReference type="EMBL" id="HIQ90396.1"/>
    </source>
</evidence>
<keyword evidence="1" id="KW-0167">Capsid protein</keyword>
<dbReference type="InterPro" id="IPR018901">
    <property type="entry name" value="Spore_coat_CotE"/>
</dbReference>
<keyword evidence="1" id="KW-0946">Virion</keyword>
<evidence type="ECO:0000313" key="2">
    <source>
        <dbReference type="Proteomes" id="UP000886786"/>
    </source>
</evidence>
<accession>A0A9D0ZQ57</accession>
<dbReference type="EMBL" id="DVFV01000040">
    <property type="protein sequence ID" value="HIQ90396.1"/>
    <property type="molecule type" value="Genomic_DNA"/>
</dbReference>
<reference evidence="1" key="1">
    <citation type="submission" date="2020-10" db="EMBL/GenBank/DDBJ databases">
        <authorList>
            <person name="Gilroy R."/>
        </authorList>
    </citation>
    <scope>NUCLEOTIDE SEQUENCE</scope>
    <source>
        <strain evidence="1">CHK147-3167</strain>
    </source>
</reference>
<dbReference type="AlphaFoldDB" id="A0A9D0ZQ57"/>
<dbReference type="Pfam" id="PF10628">
    <property type="entry name" value="CotE"/>
    <property type="match status" value="1"/>
</dbReference>
<organism evidence="1 2">
    <name type="scientific">Candidatus Coprosoma intestinipullorum</name>
    <dbReference type="NCBI Taxonomy" id="2840752"/>
    <lineage>
        <taxon>Bacteria</taxon>
        <taxon>Bacillati</taxon>
        <taxon>Bacillota</taxon>
        <taxon>Bacillota incertae sedis</taxon>
        <taxon>Candidatus Coprosoma</taxon>
    </lineage>
</organism>
<comment type="caution">
    <text evidence="1">The sequence shown here is derived from an EMBL/GenBank/DDBJ whole genome shotgun (WGS) entry which is preliminary data.</text>
</comment>
<reference evidence="1" key="2">
    <citation type="journal article" date="2021" name="PeerJ">
        <title>Extensive microbial diversity within the chicken gut microbiome revealed by metagenomics and culture.</title>
        <authorList>
            <person name="Gilroy R."/>
            <person name="Ravi A."/>
            <person name="Getino M."/>
            <person name="Pursley I."/>
            <person name="Horton D.L."/>
            <person name="Alikhan N.F."/>
            <person name="Baker D."/>
            <person name="Gharbi K."/>
            <person name="Hall N."/>
            <person name="Watson M."/>
            <person name="Adriaenssens E.M."/>
            <person name="Foster-Nyarko E."/>
            <person name="Jarju S."/>
            <person name="Secka A."/>
            <person name="Antonio M."/>
            <person name="Oren A."/>
            <person name="Chaudhuri R.R."/>
            <person name="La Ragione R."/>
            <person name="Hildebrand F."/>
            <person name="Pallen M.J."/>
        </authorList>
    </citation>
    <scope>NUCLEOTIDE SEQUENCE</scope>
    <source>
        <strain evidence="1">CHK147-3167</strain>
    </source>
</reference>